<dbReference type="PANTHER" id="PTHR48081:SF25">
    <property type="entry name" value="PUTATIVE (AFU_ORTHOLOGUE AFUA_3G11560)-RELATED"/>
    <property type="match status" value="1"/>
</dbReference>
<dbReference type="EMBL" id="JAVHNR010000003">
    <property type="protein sequence ID" value="KAK6348009.1"/>
    <property type="molecule type" value="Genomic_DNA"/>
</dbReference>
<dbReference type="SUPFAM" id="SSF53474">
    <property type="entry name" value="alpha/beta-Hydrolases"/>
    <property type="match status" value="1"/>
</dbReference>
<dbReference type="PANTHER" id="PTHR48081">
    <property type="entry name" value="AB HYDROLASE SUPERFAMILY PROTEIN C4A8.06C"/>
    <property type="match status" value="1"/>
</dbReference>
<evidence type="ECO:0000313" key="4">
    <source>
        <dbReference type="EMBL" id="KAK6348009.1"/>
    </source>
</evidence>
<dbReference type="Pfam" id="PF07859">
    <property type="entry name" value="Abhydrolase_3"/>
    <property type="match status" value="2"/>
</dbReference>
<name>A0AAN8RJC2_9PEZI</name>
<evidence type="ECO:0000256" key="1">
    <source>
        <dbReference type="ARBA" id="ARBA00022801"/>
    </source>
</evidence>
<dbReference type="InterPro" id="IPR013094">
    <property type="entry name" value="AB_hydrolase_3"/>
</dbReference>
<dbReference type="Gene3D" id="3.40.50.1820">
    <property type="entry name" value="alpha/beta hydrolase"/>
    <property type="match status" value="1"/>
</dbReference>
<proteinExistence type="predicted"/>
<sequence>MSFQPPSNTEATLSGAASSDLPQTPVNVTTATTDAGAAAPRALGVEAAQPTATHTLFNLKRKGKRSRSSTFSTAFSKDGTEKDSTVLSIDTTPSKHLESDTLDPKSSRKRQKRQKEAIYKRLFRQNRHSQRLQGLSEPDRPISVDNPSIFACFMDSSPSAMLRALVPRLPLVGKTLAWHALGLSQTSPYWDLKTELLITMIRSFVALPDPEPLSKAQHVSLKDPGIKGRMWVSKNVVPAPTGPETRQYVIEAIDSLITGEKFDWVKPDLPAASGEWTGYRANVPKDAPELNISEEYKYKKMLEEIGSASPLTVYYIHGGAMYLMDPASHRPTCARIAKETNGRVFSFRYRLAPQHPFPSALMDCFLGYLFLLYPPPGSLHEPIDPKNIVICGDSAGGNLSAALIALILTIQKLHPSGITHNGQVVPLPLPSGIGLNSPWVDTTHCLPSVVTNKDFDYLPSPSIYPSGGPIFPKCDIWPPNPPRKAIYVEDKLRLHPFVNPMIFEGWAGAPPVLVMCGQELLADECKFFAKILHSRGVTVQFEEYEAMPHCFAQLMDWVPVTAKCFKTWSGFIKDAVNGDVKESRARKTAAKSLEETEIALEEVSPYTFEEIVERMKGSLEHGNDFHKMGAQLAKL</sequence>
<accession>A0AAN8RJC2</accession>
<evidence type="ECO:0000313" key="5">
    <source>
        <dbReference type="Proteomes" id="UP001313282"/>
    </source>
</evidence>
<feature type="compositionally biased region" description="Basic and acidic residues" evidence="2">
    <location>
        <begin position="93"/>
        <end position="106"/>
    </location>
</feature>
<dbReference type="AlphaFoldDB" id="A0AAN8RJC2"/>
<feature type="domain" description="Alpha/beta hydrolase fold-3" evidence="3">
    <location>
        <begin position="313"/>
        <end position="448"/>
    </location>
</feature>
<feature type="compositionally biased region" description="Polar residues" evidence="2">
    <location>
        <begin position="1"/>
        <end position="28"/>
    </location>
</feature>
<comment type="caution">
    <text evidence="4">The sequence shown here is derived from an EMBL/GenBank/DDBJ whole genome shotgun (WGS) entry which is preliminary data.</text>
</comment>
<evidence type="ECO:0000256" key="2">
    <source>
        <dbReference type="SAM" id="MobiDB-lite"/>
    </source>
</evidence>
<protein>
    <recommendedName>
        <fullName evidence="3">Alpha/beta hydrolase fold-3 domain-containing protein</fullName>
    </recommendedName>
</protein>
<reference evidence="4 5" key="1">
    <citation type="submission" date="2019-10" db="EMBL/GenBank/DDBJ databases">
        <authorList>
            <person name="Palmer J.M."/>
        </authorList>
    </citation>
    <scope>NUCLEOTIDE SEQUENCE [LARGE SCALE GENOMIC DNA]</scope>
    <source>
        <strain evidence="4 5">TWF718</strain>
    </source>
</reference>
<dbReference type="InterPro" id="IPR029058">
    <property type="entry name" value="AB_hydrolase_fold"/>
</dbReference>
<dbReference type="Proteomes" id="UP001313282">
    <property type="component" value="Unassembled WGS sequence"/>
</dbReference>
<feature type="domain" description="Alpha/beta hydrolase fold-3" evidence="3">
    <location>
        <begin position="486"/>
        <end position="552"/>
    </location>
</feature>
<keyword evidence="5" id="KW-1185">Reference proteome</keyword>
<feature type="region of interest" description="Disordered" evidence="2">
    <location>
        <begin position="59"/>
        <end position="114"/>
    </location>
</feature>
<organism evidence="4 5">
    <name type="scientific">Orbilia javanica</name>
    <dbReference type="NCBI Taxonomy" id="47235"/>
    <lineage>
        <taxon>Eukaryota</taxon>
        <taxon>Fungi</taxon>
        <taxon>Dikarya</taxon>
        <taxon>Ascomycota</taxon>
        <taxon>Pezizomycotina</taxon>
        <taxon>Orbiliomycetes</taxon>
        <taxon>Orbiliales</taxon>
        <taxon>Orbiliaceae</taxon>
        <taxon>Orbilia</taxon>
    </lineage>
</organism>
<feature type="region of interest" description="Disordered" evidence="2">
    <location>
        <begin position="1"/>
        <end position="35"/>
    </location>
</feature>
<dbReference type="GO" id="GO:0016787">
    <property type="term" value="F:hydrolase activity"/>
    <property type="evidence" value="ECO:0007669"/>
    <property type="project" value="UniProtKB-KW"/>
</dbReference>
<keyword evidence="1" id="KW-0378">Hydrolase</keyword>
<gene>
    <name evidence="4" type="ORF">TWF718_005830</name>
</gene>
<dbReference type="InterPro" id="IPR050300">
    <property type="entry name" value="GDXG_lipolytic_enzyme"/>
</dbReference>
<feature type="compositionally biased region" description="Low complexity" evidence="2">
    <location>
        <begin position="68"/>
        <end position="77"/>
    </location>
</feature>
<evidence type="ECO:0000259" key="3">
    <source>
        <dbReference type="Pfam" id="PF07859"/>
    </source>
</evidence>